<dbReference type="Pfam" id="PF14285">
    <property type="entry name" value="DUF4367"/>
    <property type="match status" value="1"/>
</dbReference>
<feature type="domain" description="DUF4367" evidence="1">
    <location>
        <begin position="39"/>
        <end position="84"/>
    </location>
</feature>
<keyword evidence="3" id="KW-1185">Reference proteome</keyword>
<name>A0ABY5FM22_9BACL</name>
<protein>
    <submittedName>
        <fullName evidence="2">DUF4367 domain-containing protein</fullName>
    </submittedName>
</protein>
<dbReference type="RefSeq" id="WP_255177200.1">
    <property type="nucleotide sequence ID" value="NZ_CP101462.1"/>
</dbReference>
<evidence type="ECO:0000259" key="1">
    <source>
        <dbReference type="Pfam" id="PF14285"/>
    </source>
</evidence>
<accession>A0ABY5FM22</accession>
<reference evidence="2" key="1">
    <citation type="submission" date="2022-07" db="EMBL/GenBank/DDBJ databases">
        <title>Complete genome of CX2.</title>
        <authorList>
            <person name="Cao G."/>
        </authorList>
    </citation>
    <scope>NUCLEOTIDE SEQUENCE</scope>
    <source>
        <strain evidence="2">CX2</strain>
    </source>
</reference>
<evidence type="ECO:0000313" key="3">
    <source>
        <dbReference type="Proteomes" id="UP001060325"/>
    </source>
</evidence>
<sequence length="86" mass="9821">MSQVKLVYENDVESLTIWATTNLGWNHVTGWDESIKLSDGSSGHYTEVDQTKMVSWQYENVEYAIDYSGSRLSKEELLKIASSIEK</sequence>
<gene>
    <name evidence="2" type="ORF">NMQ00_14230</name>
</gene>
<evidence type="ECO:0000313" key="2">
    <source>
        <dbReference type="EMBL" id="UTT42654.1"/>
    </source>
</evidence>
<dbReference type="Proteomes" id="UP001060325">
    <property type="component" value="Chromosome"/>
</dbReference>
<dbReference type="EMBL" id="CP101462">
    <property type="protein sequence ID" value="UTT42654.1"/>
    <property type="molecule type" value="Genomic_DNA"/>
</dbReference>
<organism evidence="2 3">
    <name type="scientific">Exiguobacterium aurantiacum</name>
    <dbReference type="NCBI Taxonomy" id="33987"/>
    <lineage>
        <taxon>Bacteria</taxon>
        <taxon>Bacillati</taxon>
        <taxon>Bacillota</taxon>
        <taxon>Bacilli</taxon>
        <taxon>Bacillales</taxon>
        <taxon>Bacillales Family XII. Incertae Sedis</taxon>
        <taxon>Exiguobacterium</taxon>
    </lineage>
</organism>
<dbReference type="InterPro" id="IPR025377">
    <property type="entry name" value="DUF4367"/>
</dbReference>
<proteinExistence type="predicted"/>